<accession>A0ABW9QSD1</accession>
<protein>
    <recommendedName>
        <fullName evidence="2">Hemerythrin-like domain-containing protein</fullName>
    </recommendedName>
</protein>
<proteinExistence type="predicted"/>
<evidence type="ECO:0000313" key="4">
    <source>
        <dbReference type="Proteomes" id="UP000437736"/>
    </source>
</evidence>
<dbReference type="Pfam" id="PF01814">
    <property type="entry name" value="Hemerythrin"/>
    <property type="match status" value="1"/>
</dbReference>
<feature type="compositionally biased region" description="Basic and acidic residues" evidence="1">
    <location>
        <begin position="153"/>
        <end position="167"/>
    </location>
</feature>
<dbReference type="Proteomes" id="UP000437736">
    <property type="component" value="Unassembled WGS sequence"/>
</dbReference>
<gene>
    <name evidence="3" type="ORF">GHK86_08420</name>
</gene>
<dbReference type="InterPro" id="IPR012312">
    <property type="entry name" value="Hemerythrin-like"/>
</dbReference>
<dbReference type="Gene3D" id="1.20.120.520">
    <property type="entry name" value="nmb1532 protein domain like"/>
    <property type="match status" value="1"/>
</dbReference>
<evidence type="ECO:0000313" key="3">
    <source>
        <dbReference type="EMBL" id="MST32745.1"/>
    </source>
</evidence>
<sequence length="167" mass="18673">MPDICDLILDEHEHQRRRFAELDEVRDAAADVLARRWEPLATLLERHAAAEEAIFYPALLQVGVAAEEETEDAISDHNDIRDAVRRANGVEPGSEEWWQAVRAAREANSDHMGEEERGALADLRAHDDAEGRRALGDRWTAWSAAHADGSGVPDHDRDPDAYIRGHA</sequence>
<evidence type="ECO:0000259" key="2">
    <source>
        <dbReference type="Pfam" id="PF01814"/>
    </source>
</evidence>
<name>A0ABW9QSD1_9ACTN</name>
<keyword evidence="4" id="KW-1185">Reference proteome</keyword>
<dbReference type="PANTHER" id="PTHR35585">
    <property type="entry name" value="HHE DOMAIN PROTEIN (AFU_ORTHOLOGUE AFUA_4G00730)"/>
    <property type="match status" value="1"/>
</dbReference>
<evidence type="ECO:0000256" key="1">
    <source>
        <dbReference type="SAM" id="MobiDB-lite"/>
    </source>
</evidence>
<dbReference type="EMBL" id="WJHE01000378">
    <property type="protein sequence ID" value="MST32745.1"/>
    <property type="molecule type" value="Genomic_DNA"/>
</dbReference>
<feature type="domain" description="Hemerythrin-like" evidence="2">
    <location>
        <begin position="6"/>
        <end position="119"/>
    </location>
</feature>
<dbReference type="PANTHER" id="PTHR35585:SF1">
    <property type="entry name" value="HHE DOMAIN PROTEIN (AFU_ORTHOLOGUE AFUA_4G00730)"/>
    <property type="match status" value="1"/>
</dbReference>
<feature type="region of interest" description="Disordered" evidence="1">
    <location>
        <begin position="146"/>
        <end position="167"/>
    </location>
</feature>
<reference evidence="3 4" key="1">
    <citation type="submission" date="2019-11" db="EMBL/GenBank/DDBJ databases">
        <title>Acidiferrimicrobium australis gen. nov., sp. nov., an acidophilic and obligately heterotrophic, member of the Actinobacteria that catalyses dissimilatory oxido- reduction of iron isolated from metal-rich acidic water in Chile.</title>
        <authorList>
            <person name="Gonzalez D."/>
            <person name="Huber K."/>
            <person name="Hedrich S."/>
            <person name="Rojas-Villalobos C."/>
            <person name="Quatrini R."/>
            <person name="Dinamarca M.A."/>
            <person name="Schwarz A."/>
            <person name="Canales C."/>
            <person name="Nancucheo I."/>
        </authorList>
    </citation>
    <scope>NUCLEOTIDE SEQUENCE [LARGE SCALE GENOMIC DNA]</scope>
    <source>
        <strain evidence="3 4">USS-CCA1</strain>
    </source>
</reference>
<organism evidence="3 4">
    <name type="scientific">Acidiferrimicrobium australe</name>
    <dbReference type="NCBI Taxonomy" id="2664430"/>
    <lineage>
        <taxon>Bacteria</taxon>
        <taxon>Bacillati</taxon>
        <taxon>Actinomycetota</taxon>
        <taxon>Acidimicrobiia</taxon>
        <taxon>Acidimicrobiales</taxon>
        <taxon>Acidimicrobiaceae</taxon>
        <taxon>Acidiferrimicrobium</taxon>
    </lineage>
</organism>
<comment type="caution">
    <text evidence="3">The sequence shown here is derived from an EMBL/GenBank/DDBJ whole genome shotgun (WGS) entry which is preliminary data.</text>
</comment>